<gene>
    <name evidence="3" type="ORF">QOZ92_000709</name>
</gene>
<feature type="transmembrane region" description="Helical" evidence="1">
    <location>
        <begin position="172"/>
        <end position="192"/>
    </location>
</feature>
<evidence type="ECO:0000313" key="4">
    <source>
        <dbReference type="Proteomes" id="UP001232584"/>
    </source>
</evidence>
<dbReference type="EMBL" id="JAUSWG010000002">
    <property type="protein sequence ID" value="MDQ0555596.1"/>
    <property type="molecule type" value="Genomic_DNA"/>
</dbReference>
<sequence>MLKVMSELSLVLSICIPFVIMKGILTYKREDKKNKEIIFYILLLLIYIIYKITMVFNVEKNYPNNIDYLIDAITFIVWGIYYNYFYKIGYVKYIIYFYLFNVYYDLLKNVVYRILFIVVTGNSISSEGALLVSNFEDVKISIYSYILIIVTCLIFTYVNNNLNLFNSEKRNYIYLIIALMANIINIIGRYTLGVYSIGDYYNLNKMLFKWRMSLPVLQHEWPYFDQLVIPKLVLASSIVIILLFRQIIKDNKLKSQNELIKNKLDMQYARYLSIQESHMKVRKLYHDINNHICCIDNIKSNSKEMNEYLNNLKDEIKEFKYIYNTGNMILDIIINEKGELCTKKEIKFICDINFSKVSFIKPVDISSIFANILDNAIEACDKIHDENINKYIRIKGTITKSFFVLKCENSKVNSITINKNRLLTDKRDKFIHGIGIQSIKSSLQKYDGELLFEDEKDKFMLNIYIPLNRNTDTCVCEPTI</sequence>
<dbReference type="PANTHER" id="PTHR40448:SF1">
    <property type="entry name" value="TWO-COMPONENT SENSOR HISTIDINE KINASE"/>
    <property type="match status" value="1"/>
</dbReference>
<feature type="transmembrane region" description="Helical" evidence="1">
    <location>
        <begin position="227"/>
        <end position="244"/>
    </location>
</feature>
<keyword evidence="1" id="KW-1133">Transmembrane helix</keyword>
<keyword evidence="4" id="KW-1185">Reference proteome</keyword>
<proteinExistence type="predicted"/>
<dbReference type="Pfam" id="PF14501">
    <property type="entry name" value="HATPase_c_5"/>
    <property type="match status" value="1"/>
</dbReference>
<accession>A0ABU0MXL5</accession>
<dbReference type="InterPro" id="IPR032834">
    <property type="entry name" value="NatK-like_C"/>
</dbReference>
<feature type="transmembrane region" description="Helical" evidence="1">
    <location>
        <begin position="68"/>
        <end position="86"/>
    </location>
</feature>
<dbReference type="CDD" id="cd16935">
    <property type="entry name" value="HATPase_AgrC-ComD-like"/>
    <property type="match status" value="1"/>
</dbReference>
<comment type="caution">
    <text evidence="3">The sequence shown here is derived from an EMBL/GenBank/DDBJ whole genome shotgun (WGS) entry which is preliminary data.</text>
</comment>
<protein>
    <recommendedName>
        <fullName evidence="2">Sensor histidine kinase NatK-like C-terminal domain-containing protein</fullName>
    </recommendedName>
</protein>
<name>A0ABU0MXL5_9FIRM</name>
<dbReference type="SUPFAM" id="SSF55874">
    <property type="entry name" value="ATPase domain of HSP90 chaperone/DNA topoisomerase II/histidine kinase"/>
    <property type="match status" value="1"/>
</dbReference>
<reference evidence="3 4" key="1">
    <citation type="submission" date="2023-07" db="EMBL/GenBank/DDBJ databases">
        <title>Genomic Encyclopedia of Type Strains, Phase IV (KMG-IV): sequencing the most valuable type-strain genomes for metagenomic binning, comparative biology and taxonomic classification.</title>
        <authorList>
            <person name="Goeker M."/>
        </authorList>
    </citation>
    <scope>NUCLEOTIDE SEQUENCE [LARGE SCALE GENOMIC DNA]</scope>
    <source>
        <strain evidence="3 4">DSM 15049</strain>
    </source>
</reference>
<dbReference type="PANTHER" id="PTHR40448">
    <property type="entry name" value="TWO-COMPONENT SENSOR HISTIDINE KINASE"/>
    <property type="match status" value="1"/>
</dbReference>
<evidence type="ECO:0000256" key="1">
    <source>
        <dbReference type="SAM" id="Phobius"/>
    </source>
</evidence>
<keyword evidence="1" id="KW-0472">Membrane</keyword>
<feature type="transmembrane region" description="Helical" evidence="1">
    <location>
        <begin position="140"/>
        <end position="160"/>
    </location>
</feature>
<dbReference type="RefSeq" id="WP_307503086.1">
    <property type="nucleotide sequence ID" value="NZ_BAAACE010000029.1"/>
</dbReference>
<dbReference type="Proteomes" id="UP001232584">
    <property type="component" value="Unassembled WGS sequence"/>
</dbReference>
<organism evidence="3 4">
    <name type="scientific">Paraclostridium ghonii</name>
    <dbReference type="NCBI Taxonomy" id="29358"/>
    <lineage>
        <taxon>Bacteria</taxon>
        <taxon>Bacillati</taxon>
        <taxon>Bacillota</taxon>
        <taxon>Clostridia</taxon>
        <taxon>Peptostreptococcales</taxon>
        <taxon>Peptostreptococcaceae</taxon>
        <taxon>Paraclostridium</taxon>
    </lineage>
</organism>
<feature type="transmembrane region" description="Helical" evidence="1">
    <location>
        <begin position="37"/>
        <end position="56"/>
    </location>
</feature>
<feature type="domain" description="Sensor histidine kinase NatK-like C-terminal" evidence="2">
    <location>
        <begin position="361"/>
        <end position="466"/>
    </location>
</feature>
<evidence type="ECO:0000259" key="2">
    <source>
        <dbReference type="Pfam" id="PF14501"/>
    </source>
</evidence>
<dbReference type="Gene3D" id="3.30.565.10">
    <property type="entry name" value="Histidine kinase-like ATPase, C-terminal domain"/>
    <property type="match status" value="1"/>
</dbReference>
<feature type="transmembrane region" description="Helical" evidence="1">
    <location>
        <begin position="6"/>
        <end position="25"/>
    </location>
</feature>
<dbReference type="InterPro" id="IPR036890">
    <property type="entry name" value="HATPase_C_sf"/>
</dbReference>
<evidence type="ECO:0000313" key="3">
    <source>
        <dbReference type="EMBL" id="MDQ0555596.1"/>
    </source>
</evidence>
<keyword evidence="1" id="KW-0812">Transmembrane</keyword>